<dbReference type="InterPro" id="IPR006224">
    <property type="entry name" value="PsdUridine_synth_RluA-like_CS"/>
</dbReference>
<dbReference type="Proteomes" id="UP000234752">
    <property type="component" value="Chromosome eg_1"/>
</dbReference>
<keyword evidence="5" id="KW-1185">Reference proteome</keyword>
<evidence type="ECO:0000313" key="5">
    <source>
        <dbReference type="Proteomes" id="UP000234752"/>
    </source>
</evidence>
<proteinExistence type="inferred from homology"/>
<dbReference type="GO" id="GO:0000455">
    <property type="term" value="P:enzyme-directed rRNA pseudouridine synthesis"/>
    <property type="evidence" value="ECO:0007669"/>
    <property type="project" value="TreeGrafter"/>
</dbReference>
<accession>A0A2K9NFB7</accession>
<organism evidence="4 5">
    <name type="scientific">Niveispirillum cyanobacteriorum</name>
    <dbReference type="NCBI Taxonomy" id="1612173"/>
    <lineage>
        <taxon>Bacteria</taxon>
        <taxon>Pseudomonadati</taxon>
        <taxon>Pseudomonadota</taxon>
        <taxon>Alphaproteobacteria</taxon>
        <taxon>Rhodospirillales</taxon>
        <taxon>Azospirillaceae</taxon>
        <taxon>Niveispirillum</taxon>
    </lineage>
</organism>
<gene>
    <name evidence="4" type="ORF">C0V82_09870</name>
</gene>
<dbReference type="KEGG" id="ncb:C0V82_09870"/>
<protein>
    <submittedName>
        <fullName evidence="4">RNA pseudouridine synthase</fullName>
    </submittedName>
</protein>
<dbReference type="AlphaFoldDB" id="A0A2K9NFB7"/>
<dbReference type="EMBL" id="CP025611">
    <property type="protein sequence ID" value="AUN31791.1"/>
    <property type="molecule type" value="Genomic_DNA"/>
</dbReference>
<feature type="domain" description="Pseudouridine synthase RsuA/RluA-like" evidence="3">
    <location>
        <begin position="18"/>
        <end position="176"/>
    </location>
</feature>
<name>A0A2K9NFB7_9PROT</name>
<comment type="similarity">
    <text evidence="1">Belongs to the pseudouridine synthase RluA family.</text>
</comment>
<dbReference type="Gene3D" id="3.30.2350.10">
    <property type="entry name" value="Pseudouridine synthase"/>
    <property type="match status" value="1"/>
</dbReference>
<evidence type="ECO:0000256" key="2">
    <source>
        <dbReference type="ARBA" id="ARBA00023235"/>
    </source>
</evidence>
<dbReference type="InterPro" id="IPR050188">
    <property type="entry name" value="RluA_PseudoU_synthase"/>
</dbReference>
<dbReference type="GO" id="GO:0003723">
    <property type="term" value="F:RNA binding"/>
    <property type="evidence" value="ECO:0007669"/>
    <property type="project" value="InterPro"/>
</dbReference>
<dbReference type="SUPFAM" id="SSF55120">
    <property type="entry name" value="Pseudouridine synthase"/>
    <property type="match status" value="1"/>
</dbReference>
<dbReference type="InterPro" id="IPR006145">
    <property type="entry name" value="PsdUridine_synth_RsuA/RluA"/>
</dbReference>
<dbReference type="PANTHER" id="PTHR21600:SF44">
    <property type="entry name" value="RIBOSOMAL LARGE SUBUNIT PSEUDOURIDINE SYNTHASE D"/>
    <property type="match status" value="1"/>
</dbReference>
<dbReference type="RefSeq" id="WP_102113356.1">
    <property type="nucleotide sequence ID" value="NZ_BMGN01000002.1"/>
</dbReference>
<dbReference type="CDD" id="cd02869">
    <property type="entry name" value="PseudoU_synth_RluA_like"/>
    <property type="match status" value="1"/>
</dbReference>
<dbReference type="Pfam" id="PF00849">
    <property type="entry name" value="PseudoU_synth_2"/>
    <property type="match status" value="1"/>
</dbReference>
<dbReference type="GO" id="GO:0140098">
    <property type="term" value="F:catalytic activity, acting on RNA"/>
    <property type="evidence" value="ECO:0007669"/>
    <property type="project" value="UniProtKB-ARBA"/>
</dbReference>
<sequence>MNEADLLSRLLYRDGLMLVLDKPAGIAVHAGPDTAKGKGDNLERHFDVLRFGFPKPPSLAHRLDRDTSGCLILGRHPKALRRLGILFQEGKVAKTYWAIALGHIADNSGKIDAGLTKVSDARRGWRMVIDKENGQASVTIWRVRGRGELPGIGPVSFMELNPKTGRTHQIRVHMQHLGHPLLGDPIYLPPGGAGKVGDMLHLHSRAITVPIQATKPPVTITAPVPPHMRAALAACGWAGEDASSLNPSATAVSPDQP</sequence>
<evidence type="ECO:0000259" key="3">
    <source>
        <dbReference type="Pfam" id="PF00849"/>
    </source>
</evidence>
<evidence type="ECO:0000313" key="4">
    <source>
        <dbReference type="EMBL" id="AUN31791.1"/>
    </source>
</evidence>
<dbReference type="InterPro" id="IPR020103">
    <property type="entry name" value="PsdUridine_synth_cat_dom_sf"/>
</dbReference>
<keyword evidence="2" id="KW-0413">Isomerase</keyword>
<dbReference type="PANTHER" id="PTHR21600">
    <property type="entry name" value="MITOCHONDRIAL RNA PSEUDOURIDINE SYNTHASE"/>
    <property type="match status" value="1"/>
</dbReference>
<evidence type="ECO:0000256" key="1">
    <source>
        <dbReference type="ARBA" id="ARBA00010876"/>
    </source>
</evidence>
<dbReference type="OrthoDB" id="9807829at2"/>
<dbReference type="PROSITE" id="PS01129">
    <property type="entry name" value="PSI_RLU"/>
    <property type="match status" value="1"/>
</dbReference>
<dbReference type="GO" id="GO:0009982">
    <property type="term" value="F:pseudouridine synthase activity"/>
    <property type="evidence" value="ECO:0007669"/>
    <property type="project" value="InterPro"/>
</dbReference>
<reference evidence="4 5" key="1">
    <citation type="submission" date="2017-12" db="EMBL/GenBank/DDBJ databases">
        <title>Genomes of bacteria within cyanobacterial aggregates.</title>
        <authorList>
            <person name="Cai H."/>
        </authorList>
    </citation>
    <scope>NUCLEOTIDE SEQUENCE [LARGE SCALE GENOMIC DNA]</scope>
    <source>
        <strain evidence="4 5">TH16</strain>
    </source>
</reference>